<reference evidence="7 8" key="1">
    <citation type="submission" date="2023-06" db="EMBL/GenBank/DDBJ databases">
        <title>Five Gram-positive bacteria isolated from mangrove sediments in Shenzhen, Guangdong, China.</title>
        <authorList>
            <person name="Yu S."/>
            <person name="Zheng W."/>
            <person name="Huang Y."/>
        </authorList>
    </citation>
    <scope>NUCLEOTIDE SEQUENCE [LARGE SCALE GENOMIC DNA]</scope>
    <source>
        <strain evidence="7 8">SaN35-3</strain>
    </source>
</reference>
<protein>
    <submittedName>
        <fullName evidence="7">Crp/Fnr family transcriptional regulator</fullName>
    </submittedName>
</protein>
<keyword evidence="2" id="KW-0238">DNA-binding</keyword>
<sequence>MEICPICEKASNTRNTTLLSTSTLEKLGDYMYEHEFKQGSNIYWEGDEADKIYFVKKGTVNLTKMTDDGKDLTFYVFRVGDLFGEFDHTEEKLTSFNAIAAEDCEIGVIQQQDLEVLIWQNGDVAVEFMKWMGYMQRFTQLKLRDLMFYGKNGALASTLIRIGNTYGEKKDNKVFIKKKFTNLELANLIGATRETVNRMLKTLKEDGLIEVNTGKITILDLEELKKICHCEGCPIEICRI</sequence>
<evidence type="ECO:0000256" key="1">
    <source>
        <dbReference type="ARBA" id="ARBA00023015"/>
    </source>
</evidence>
<feature type="domain" description="Cyclic nucleotide-binding" evidence="5">
    <location>
        <begin position="19"/>
        <end position="124"/>
    </location>
</feature>
<organism evidence="7 8">
    <name type="scientific">Bacillus carboniphilus</name>
    <dbReference type="NCBI Taxonomy" id="86663"/>
    <lineage>
        <taxon>Bacteria</taxon>
        <taxon>Bacillati</taxon>
        <taxon>Bacillota</taxon>
        <taxon>Bacilli</taxon>
        <taxon>Bacillales</taxon>
        <taxon>Bacillaceae</taxon>
        <taxon>Bacillus</taxon>
    </lineage>
</organism>
<keyword evidence="8" id="KW-1185">Reference proteome</keyword>
<dbReference type="PANTHER" id="PTHR24567">
    <property type="entry name" value="CRP FAMILY TRANSCRIPTIONAL REGULATORY PROTEIN"/>
    <property type="match status" value="1"/>
</dbReference>
<keyword evidence="3" id="KW-0010">Activator</keyword>
<proteinExistence type="predicted"/>
<dbReference type="PROSITE" id="PS50042">
    <property type="entry name" value="CNMP_BINDING_3"/>
    <property type="match status" value="1"/>
</dbReference>
<dbReference type="PRINTS" id="PR00034">
    <property type="entry name" value="HTHCRP"/>
</dbReference>
<dbReference type="SMART" id="SM00419">
    <property type="entry name" value="HTH_CRP"/>
    <property type="match status" value="1"/>
</dbReference>
<dbReference type="SUPFAM" id="SSF51206">
    <property type="entry name" value="cAMP-binding domain-like"/>
    <property type="match status" value="1"/>
</dbReference>
<dbReference type="InterPro" id="IPR036388">
    <property type="entry name" value="WH-like_DNA-bd_sf"/>
</dbReference>
<dbReference type="InterPro" id="IPR036390">
    <property type="entry name" value="WH_DNA-bd_sf"/>
</dbReference>
<dbReference type="InterPro" id="IPR050397">
    <property type="entry name" value="Env_Response_Regulators"/>
</dbReference>
<dbReference type="InterPro" id="IPR000595">
    <property type="entry name" value="cNMP-bd_dom"/>
</dbReference>
<evidence type="ECO:0000259" key="5">
    <source>
        <dbReference type="PROSITE" id="PS50042"/>
    </source>
</evidence>
<dbReference type="Pfam" id="PF13545">
    <property type="entry name" value="HTH_Crp_2"/>
    <property type="match status" value="1"/>
</dbReference>
<evidence type="ECO:0000256" key="4">
    <source>
        <dbReference type="ARBA" id="ARBA00023163"/>
    </source>
</evidence>
<dbReference type="EMBL" id="CP129013">
    <property type="protein sequence ID" value="WLR41759.1"/>
    <property type="molecule type" value="Genomic_DNA"/>
</dbReference>
<dbReference type="PANTHER" id="PTHR24567:SF74">
    <property type="entry name" value="HTH-TYPE TRANSCRIPTIONAL REGULATOR ARCR"/>
    <property type="match status" value="1"/>
</dbReference>
<dbReference type="InterPro" id="IPR018490">
    <property type="entry name" value="cNMP-bd_dom_sf"/>
</dbReference>
<evidence type="ECO:0000313" key="7">
    <source>
        <dbReference type="EMBL" id="WLR41759.1"/>
    </source>
</evidence>
<gene>
    <name evidence="7" type="ORF">LC087_12955</name>
</gene>
<evidence type="ECO:0000259" key="6">
    <source>
        <dbReference type="PROSITE" id="PS51063"/>
    </source>
</evidence>
<evidence type="ECO:0000313" key="8">
    <source>
        <dbReference type="Proteomes" id="UP001197974"/>
    </source>
</evidence>
<dbReference type="CDD" id="cd00092">
    <property type="entry name" value="HTH_CRP"/>
    <property type="match status" value="1"/>
</dbReference>
<evidence type="ECO:0000256" key="2">
    <source>
        <dbReference type="ARBA" id="ARBA00023125"/>
    </source>
</evidence>
<dbReference type="Pfam" id="PF00027">
    <property type="entry name" value="cNMP_binding"/>
    <property type="match status" value="1"/>
</dbReference>
<accession>A0ABY9JSG8</accession>
<evidence type="ECO:0000256" key="3">
    <source>
        <dbReference type="ARBA" id="ARBA00023159"/>
    </source>
</evidence>
<keyword evidence="1" id="KW-0805">Transcription regulation</keyword>
<dbReference type="InterPro" id="IPR012318">
    <property type="entry name" value="HTH_CRP"/>
</dbReference>
<name>A0ABY9JSG8_9BACI</name>
<dbReference type="CDD" id="cd00038">
    <property type="entry name" value="CAP_ED"/>
    <property type="match status" value="1"/>
</dbReference>
<keyword evidence="4" id="KW-0804">Transcription</keyword>
<dbReference type="Gene3D" id="2.60.120.10">
    <property type="entry name" value="Jelly Rolls"/>
    <property type="match status" value="1"/>
</dbReference>
<dbReference type="SMART" id="SM00100">
    <property type="entry name" value="cNMP"/>
    <property type="match status" value="1"/>
</dbReference>
<dbReference type="SUPFAM" id="SSF46785">
    <property type="entry name" value="Winged helix' DNA-binding domain"/>
    <property type="match status" value="1"/>
</dbReference>
<dbReference type="Gene3D" id="1.10.10.10">
    <property type="entry name" value="Winged helix-like DNA-binding domain superfamily/Winged helix DNA-binding domain"/>
    <property type="match status" value="1"/>
</dbReference>
<dbReference type="Proteomes" id="UP001197974">
    <property type="component" value="Chromosome"/>
</dbReference>
<dbReference type="InterPro" id="IPR014710">
    <property type="entry name" value="RmlC-like_jellyroll"/>
</dbReference>
<feature type="domain" description="HTH crp-type" evidence="6">
    <location>
        <begin position="149"/>
        <end position="222"/>
    </location>
</feature>
<dbReference type="RefSeq" id="WP_226541233.1">
    <property type="nucleotide sequence ID" value="NZ_CP129013.1"/>
</dbReference>
<dbReference type="PROSITE" id="PS51063">
    <property type="entry name" value="HTH_CRP_2"/>
    <property type="match status" value="1"/>
</dbReference>